<feature type="compositionally biased region" description="Basic and acidic residues" evidence="10">
    <location>
        <begin position="6184"/>
        <end position="6199"/>
    </location>
</feature>
<proteinExistence type="inferred from homology"/>
<feature type="compositionally biased region" description="Basic and acidic residues" evidence="10">
    <location>
        <begin position="1246"/>
        <end position="1258"/>
    </location>
</feature>
<sequence>MSSPTWNPVSLSSFIFDRDRYRRSVSEQTHTITTHEYHSYRRTESPCRHRNYCEHCPCISCRRYRQPSYRHHMSRRQASGFMSEGRQEFYSSAHSVRDEVRRGSPTDIGISLNPYHQRSSQSEYHHHQQQQQQQQRQQRQQHSQQQQVYQPHHFHDNTEYERQRPKPLLQINRRSTREVQPNDQAVPSATNASRYDEAVIKRRLFLNDLTNTIEHDPNELAYVFLRRRDQFLNLYSQYMYDRARSEHVLQTNPNIQPYFDELIQRLGLQTSDLTLNNLLNRPIQRLEKYKNILQEMIKYTNRMREDSTILQQAYTMISNVLNEARQRDATELIDSLPFTNEELGDLKRHDTVLIKTADQDLDSVNESGTRLRERFLYLYRHKIVLCRRKRVDSRLEARSLVFKQSYNTNEITFIQENFPDDDKKFEITFNDNERATFYARNAFSKMSLVRSLRDNLKSLGFVEEIEMIETTEIEDDTRPKRSATKKRSMDVLESTTFEQQKRGRSSGQTTSGTSDFYSVGSETESSYQTAGENDDFKPKFLKKLNDTLATEGDFVTLECIVISTTPVYATWFKNNIPVQDSADCRLIQEDKRFQLVVKEAFVEDGGVYSIKISNHAGTVLCSCKLFVREEMSDERTIRDDLVIREGSSPEAKKDATDNEDELRIIELAYDQPGGYKVTPHVGRAPIFLQPLMPIISKAGDIVTLKCTATATPMPSATWYKNGLEIQPGGRCSVFHDQNGTYSLVISDALPQDSGSYEITVRNQYGTANSKTNLQILERESVFIPIPITRVSTEEHGTAKLSCAVKRPDVFVDWYKGDEALFNGPQEENLKYKRIDDGLQRELIVKNVSIDDQGDYVCQADKYRVTLHLNVQGPAAEFVRPLENIEVTENNEAVFECQLSKEDAQVEWWFRGMPIVPSKHHLSASRGYIHQLIIPKVAMSDEGEYSIRVDNKNTSTAQLFVKEQPIIFRRPLRSQTVEESSLTISNNAVFECELNKPLKQMLWFKSNVQHLIPSDKYQVESFANGLIHRLTIRNVTLRDDGEYTASTGLNTSQARLAVEPLLPIFVVPLMDARANTRESVKLSCETSNPCQVIWMHRGKKIIENSYKYVIGDFNNTTLHTLDIDSLDLRDQGEVLCSIAQHPSVSTTCQLLVEDAQNRSAFNTPLKPFMEFVRGQDAILDCETYDSTYFQWLKDGSTLMATSNKLRTLEDDKHSTLVIKQFNEYDEGVYTCVTREGQATSTTVRTIRQRERTPRSEERFGSYMKIDSPRTSRTPELGGYRSSLSPSSSRYVPSLGVDDERQRSPRVEETRRTKKITIQETSEQRLPPTTKTSTATFRPSASPSPQREYVRSGYASGTSPERERLSIPRHFSPSTTTYKSSNQLQEFGHYIDRSSTSPSTSPTRKTSITYANINTSAKMPPVYEEQDEHQRHRSSVTFSPSRSPARQPPPRLSTSAERRIVEMQIPISPTPSRHELKHAPYREESIPEEHIQFLDSGTYDKQTPIFQSEEPYGLNTSSVQITETLPMIHITQPLVDTRVEQGKPLRLVVETSQPSSEAMWFKTDAYATAPNLAKKLDEDGKYHMITQGTRHILIVPNATPDDNGEYICRIQNAMTRAQVRITNEDLQFIRRLPQSIDVIGGRDIIIECEMNKLDTQAIWKKDNEFIRNPQKFIPISENKKHKLIIKDATSEDSGLYTVIVNDLESTTYVNVTPEPLLILKPLQDQHVHSGDTVTFTCVCSKTPKTVQWYLNGYALPIHERYQPNIIDREIQLTIDNVQESDIGTITCCLNNTITTANLTLDDKDTTLKFIKLLEDDDTGNIQVDSPFMLECRTNRPTYQIRWFKDNREISQYDQVMKTISDGCTHVLQISRAQPEHNGRYRCVVADTLDTSCHITVREPDYRFTQPLPSNIQFSPQTDRSLTLDATLNRKPAQVQWFKNSIEIFPSRKYELVNEHHVIALIVHDLASDDQGLYRCIVANGQATSECQVSMNLMTENDRRLIKPLGDQNIYVHDTCSLNVQFQGDAPDVKWYKNGQEIYPSQKYRLVQHGNEQTLLIDDCQLIHDQAYYSLRLVTNPKLDLTSCYVQIKDKYVNITKPLEPQRCILGQEQQVQFDCETTPTDKNPVWFFNNRQIDNTSKYELISTDNTHHLLFVHQPELSDQGQYTISFPESDQSSTANLQVLQTPSTLEFIQPLNDTFLCEEGDNFVLVTRTNKPTHVSWMKNGYKLSMKPKLDSLPTNEHRLTIEKAQKLDHEGIYTCIIDTNNVATQCHVKILERELQLIQPLPKQIRLNEHDTLTLICETNRKPKKVQWFKDQSNIPLETNNSLMIINADETCTLIINSVNKFDSGTYTCRLEDRLITVSDVKIQESASQFIDGPQSYLVWRRREDGPVANISCTLNKPNVPVKWFRENQEIRPEFNDKYEIISEGAIQCLLIHDVQKDDSSKYVVSLGSTYRACHLEVIDDTGISTDDEGLDQILQPFASPQRQEVLEGDSLTIEVSPDNVLQPMLPNQFRLLKNNRPIIDDSHIQLERDNESIDSNRWLIRLVDVDLNDSGVYSIEINNQIRQDLLDLFVKKRPIQRQFITLPKDEFYLHETITLECKFERPIKTKSLPPTWFKNGSPIQPSNHQLIDIESSTTDGSTKYSLTIKNVEFSDEGIYELRSDYLIVETPFIRIVEKPIQAATVRTVTEGDSLQVDVNIDQNEYQQISPDNLLGQITVLKDNRPIINKPEINKWFDGKQFKLELKNLSLNDRGLYEINIQGQRSPICLLDVKERQPEVFLLDLDRNTFDEGETIRLACTFPQRPDPISNWFKDGQLIHPNENVQLIDEDNTFTIIIRNAKRTDSGVYEVRIGSVIARAPMIHVIPKQPQQQDIPTQNIREGDTVTLSVEGLQANVRPQDIQLLKNGKPIMPSQKPKASIKREDDKLRIILQTLALDDSALYSVKIQNEIHPLAQIQVEPRQPEIQEMQLEQDTFYVGDTVTLDLEFTNEPTEQPRWAKDSVPLRNNDRVTIENTGNRVSLIVRDLRLDDAGIYEVQSGPLIVRTPFINIVERPQDITEIVDETITYTITPNLPLPPVDAKFCTIKEGDDVTLKIVSSTPLTINDVELFKNGQSIQTDNETRKHLHLEQYGDKDVRLSITDARLIDAGDYSALINNTLQPIIKLDVQPREMQLQMINLPQDTFNETETLKIDCQFPQSNINKDYKWYKDNQLLRPNDRLEIKKDALNDSLIIHNLQMTDAGVYELKNQNAILRTPPIKIIPSEKKIDVHELRPQVNSKLVHEGDTVTFELTPNFDVPLNKIELFHENNPITHEPYVHMKKDYKTNSITVQIEDIKIPDQGLYTAIVQGQSVPLAELIVEPRPTIIQDMDLPKDVFYTDERLELECEFPQVPKGDQPKWFKNNQPLQSTSNVHLLTENQGRKHSLIIDHLKPDDTGQYELRVKGLIVRTPLIRVIQRDQSQIDEPPTPYIVTEVEDDQDQDKLKPKTSQRRLSNVVIEDITNEDNTSLESTSRENTQRVQEGDSIQLKVVSTLDIKPNQFRLIHDGAPVDMKKRSSIVVDRVSPGTYAVSLLNLRVSDSGLYEYQIEGAPTPKHLVTLYVEPRQVKEKVLDLPQTTFNVGESILFKVDFDEHDQMNETPKWYKNEMFISMNSSPRHKQTTDHINRTHTFEIYNLQLEDSGVYEMRTPNLSVKTPEIKIIPQQGPKPTEEEVRPQKVVRQSSVTIDMKKPREQLQESQPVEEFQPIEENIPVHEVTEGDMMHLTVEKPSTVNLSDIKLYKNNQPLLPSKNIHTETTSPTTLDIKFSPVELIDCGYYSISIRDQIQPIMQLNVREKPIQRQIMNLPQDTFLENETLTIECKFDSKPDTEFIWTKDGSILLNDSRINIKQKNETFTLVIKDLKLSDQGVYSLESKYLILDTPFINILPKPQPQPQQQPTVQIEHDETIVNIQPNATVIDKEDKIEEITVTEQPLEQTSAPTAQIESEDNQSDEKVTATTTVEQQETSFQANASATKPEQTTEDIIVQTQELIPTEQVVEIKAVTIEEIQPQPTVTVTNQQEEIIEQAIVTSAEQQEPAIESQENEVVTTTQVEEQPLLLATVGETSTSAQPETEEYQFVKLANETVEEIKAIEKLLTSTQVNSNEKPTINEGQLDDTKLKITEIATDTENNDEKNVRTTDATNFKESLNSVVAVEQETVQTENLQILEVGEKHIITTVSDNQTPSEIPIDTINAPEQNLEILTIDEQATEYKFVKKPDSGNTTVEDAISQEPESLVTIDTSHIIHEVTHDKKTIEKHNKTSTETESTTKNILKQVDEPTPLLQEQEWVMSSTKEQTMTNDANVLEPRELPEKLPKELHNTEQNDIPTLEAPATKLEAPKVNAESVESIRTLVDQPISKQTTQIQEDSSSIEKSDERQPILHDDLFTNETMQPVQQTTYTIIEEPLQTSNSTEQNQEPEEIRTETVTQQVTTAENISEEKSETRTVNMEEFTISEKKIHEKKTAVDAKQEHTTATTSITGVEIDDTLTLTPLLADELATRVSEVGTTEPHEIPIGSQHNIPGTVIIPSENPFTTDKMNKIEIIPAIDQTIGITDTEQTVPNVIFPEIERETKPDENVSPTEQITTTTVTIEELAISEDVNEIKKAPVDEQPKETTDTETVSMTEETAEDTPMSTAPLVTEKSETATVIAENEGVLTNEQPKRTHGIDMILTKRETVEDILMSTASLEEEKPEVESTPRVSDQDTAELSMKPLADEQIDEKHTTERVLPTTATKTIVNEEVTETETIRTVDGTVQNAIFSEIEEEKKPYENIFPKERLTNNEDFIDEKFDTPTVTSEQLSTNEVLTEEQTAPPGKQPKETTDTETVPTTEETTEDALVYPAPLVEENTGVESTLRASDEDIVELNQKSLADQEISPETEKRIVTEQLTKPETISTVDQTIDVVDTEQTVPNAIFPEIETETKPAENVSSTEQITTSENFKDEKSETSTVTIEELITSEDVTEEKKGAIDEQSKLATENGTIQTTVPLAEEKLETTTGAVEQLTTTKDITTEQKILHDEQLKEAAETETILPAEEIIEDTVIPKASVAEEISEVKTVKSALQVSAVTTSAQIEKLVVDQPIEDNLSEVEKNMENENKNEKVTAIEQMSRTDHTVDDVVVPEITENAKSGDTAPIVEQIIFVENFSEENPEKTATVTVEELATIEEIHKKEETSIYQQQKHPTETTSTTEEGIEETLTVETPVVQETSKPQTIDSTSHFVEEETTKQTENPIIDHAIEAKLKAGETLSINENIVTENPITKGEITRIETIPINEEAVSTIIGEEIIESVVSTSVKEELQPRETFSNDEQLTTIQHIDNAKSQTTQVPMEEHVVTKEANAEVNATVDEEQKYPSQVAAETATAATTEEQIADTLTPKTQLVSEMPKVQTVELESHVSEKETMEQLQKPIEDQQSRENSTVEETLPTIEYIPTEKNVIQDDSTTIETTQIAAETIDTADTEKTVPKMIFPEIEEESKIDESVSPTEQVTTTENFKNENSDTPTMTIEELTSTEVVTEKEKAPVDTQPKEIITDAEPVSTTEETTEGTLIYVAPIADENTEVESKPRVTNESTTELNEKPIADKQILPLTEKTIVNEDLTDIETNSTVIQTTGTIDTEKTVLNVTFPEIEEQSNSDEIVSRTEQTTTNEDLGEQKPEIATVVTKEFTSSEDATEEEKVHVHEQQKGTAENDTNTISTTKEHFEETSIPKTRLFEKTSEAEDVGSISSVSEDEATKELEKTSLSKQFEEMPRVDETLSRAPVTVIEKNSSSTEQVSPQISVSSEEVSAVLSVPTIMQHSSTIATNEIIEEDISSGKSDVRKSIEKSSNVEPNMNIGELLEQRELRNVPEEQVSEKNAPLELMQETLKQSLGKTNTTDETLIHKTVEIESVPVLEPAEEEQAAKVVTESSSHNRQDAPEVAVDNEDAAVISEAYMHDHQKPLKVFELPVQHVQENSDVTVTIQVPISTNLILLKDGIQQSLSDHVEFTPVSYNTVQLNIKKVKPEDEGEYVIQIDETHQPIMKLQVTPAPVIRQEMQLPKTEFNQNETLTIACQFDASPEEPFIFLHNDQPIASDSRVTTVVEDNKYTIIVKDLRPDEDGGVYTLKSDHLILYTPNITVVSQEKKPHIETATTIEEEIVFIVPDQRQSQPATQEEEEQVTKILEETKPEEKSEIPIQEVEETTTVTLTIQLPEGTFHTEVILLKNNEELHPSEHIKLAKTSPTTVEIQIIRAKPDDEGKYSVLIDGKEQPVMQLKVIPKPVIHQIMELPQTNFKEGATLTIKYQLDTIPEETFEFLRNGIPLTPDDRISTKVEDNKYTITVKNLRPDEDEGVYTLKSDHLILDTPSISVTGINKKGEKPEVVDVVEEIEEEIIVVEPINQRELVDVEVLKIQSGKLPEVWTTSTVTDETGQDASTNMETNVTTVGEEDKTVTETVDNDLPAIITQKLEEVTQIKIIQEQPNELQEPTNFPSETTTDNEDNPEFKHPDAHQATLQTKARDTEEEKTRPPELEKPKSTDQEKPLSALEEEPAGVVEESSTPVEEEKPKPTEEETSLPVKEGKSVPLEKDQSKPTDEDKTVQVKEEKAVPVVEESTSPVEEQKPKPTEEEKPMPVLEETSTPVEEGKPKPTEQGKPMPVVEETSTPVVEDTSTPLEEEKPKPTEEEKPVPVVQETSTPAEEEKSVQVVEESATPVEEEKPKPTEEEKPMPVVEETSTPIEEEKPKPTDEDKTVPVVEGILTPLEEVKPKLVGDEKLEAAEKEKPHAIEQEESLLVEEENGKSAEEKRPKATEEDLPLQADEVKTKGFVEENAAPTDGEKSTAMEEVKRTQIEVQEPVAELENQLIEDVKTEPGEEADRKAIKEEKSTPDLREESTSIEKKSVQEVDELQKNLPESGPVHEVEETTTVTLTIQLPEGTFHTEVILLKNNEELHPSEHIKLAKTSPTTVEIQIIRAKPDDEGKYSVLIDGKEQPVMQLKVIPKPVIHQIMELPQTNFKEGATLTIKYQLDTIPEETFEFLRNGIPLTPDDRISTKVEDNKYTITVKNLRPDEDEDEDEGVYTLKSDHLILDTPNITVVSHEKKLDTEIKTSEEDIVASGMPEAPLLDSSTDQGSEESPTSDEMKPAVNVIPVVEKKVPNESNEEVTMESVLEKPSDEVPKDEEKIDRSEIEIPIVRIPAGDTISIRVPDSKTTEATELNLYINDVRVTTLDDDESRITIEKDGGTDNYIVVSDTKPEDAGRYSVEFRGKLQTLCMLEVMPARLKKSDVEIPKTQVVVEDVGEEDEQKPTDIPTYEVVEGNSVNLKIEQPTGTDITQIVLFKNGQKLEPSTCLTILPTSSTTIEINLENVKPGDQGTYSIQFGNKPSQNLMNLRVLAKPVIHDSLRLPKEVFDEGETLTIQCEFDSKPDEPLVWKLNDIPLTQLNDDRITTETAADGKSYTLTVKDLRPKQHEGVYKLESSHLVLETPFIRVIENVEEEEVETTTLVEDEETESFELQRKPKIEPTPDQKLETITKETESESIDQQPSPKLEEDTTTLLQQPQGSTPNQEPQGPTQPVEDKPKTEPTAEENPKSSEDVKLKSVDEEKPQPAEAVKPKPVEEEKSQPAQEEKPTPVEEETPKPLEEETPKPVEEETPKPVEE</sequence>
<dbReference type="InterPro" id="IPR052385">
    <property type="entry name" value="Obscurin/Obscurin-like_Reg"/>
</dbReference>
<feature type="compositionally biased region" description="Polar residues" evidence="10">
    <location>
        <begin position="7556"/>
        <end position="7575"/>
    </location>
</feature>
<dbReference type="InterPro" id="IPR011993">
    <property type="entry name" value="PH-like_dom_sf"/>
</dbReference>
<feature type="compositionally biased region" description="Basic and acidic residues" evidence="10">
    <location>
        <begin position="6743"/>
        <end position="6755"/>
    </location>
</feature>
<gene>
    <name evidence="13" type="ORF">QYT958_LOCUS3217</name>
</gene>
<feature type="compositionally biased region" description="Low complexity" evidence="10">
    <location>
        <begin position="6708"/>
        <end position="6717"/>
    </location>
</feature>
<dbReference type="InterPro" id="IPR000219">
    <property type="entry name" value="DH_dom"/>
</dbReference>
<keyword evidence="6" id="KW-0677">Repeat</keyword>
<feature type="compositionally biased region" description="Basic and acidic residues" evidence="10">
    <location>
        <begin position="6583"/>
        <end position="6611"/>
    </location>
</feature>
<feature type="region of interest" description="Disordered" evidence="10">
    <location>
        <begin position="5694"/>
        <end position="5717"/>
    </location>
</feature>
<dbReference type="Pfam" id="PF22697">
    <property type="entry name" value="SOS1_NGEF_PH"/>
    <property type="match status" value="1"/>
</dbReference>
<feature type="region of interest" description="Disordered" evidence="10">
    <location>
        <begin position="4441"/>
        <end position="4479"/>
    </location>
</feature>
<feature type="domain" description="Ig-like" evidence="12">
    <location>
        <begin position="1897"/>
        <end position="1989"/>
    </location>
</feature>
<keyword evidence="9" id="KW-0393">Immunoglobulin domain</keyword>
<feature type="compositionally biased region" description="Polar residues" evidence="10">
    <location>
        <begin position="4825"/>
        <end position="4842"/>
    </location>
</feature>
<feature type="region of interest" description="Disordered" evidence="10">
    <location>
        <begin position="7112"/>
        <end position="7144"/>
    </location>
</feature>
<accession>A0A820TZ54</accession>
<dbReference type="InterPro" id="IPR003598">
    <property type="entry name" value="Ig_sub2"/>
</dbReference>
<dbReference type="InterPro" id="IPR003599">
    <property type="entry name" value="Ig_sub"/>
</dbReference>
<dbReference type="FunFam" id="2.60.40.10:FF:000107">
    <property type="entry name" value="Myosin, light chain kinase a"/>
    <property type="match status" value="1"/>
</dbReference>
<feature type="domain" description="Ig-like" evidence="12">
    <location>
        <begin position="3361"/>
        <end position="3440"/>
    </location>
</feature>
<dbReference type="InterPro" id="IPR035899">
    <property type="entry name" value="DBL_dom_sf"/>
</dbReference>
<feature type="compositionally biased region" description="Basic and acidic residues" evidence="10">
    <location>
        <begin position="5423"/>
        <end position="5444"/>
    </location>
</feature>
<dbReference type="Gene3D" id="2.60.40.10">
    <property type="entry name" value="Immunoglobulins"/>
    <property type="match status" value="34"/>
</dbReference>
<keyword evidence="7" id="KW-1015">Disulfide bond</keyword>
<dbReference type="Pfam" id="PF13927">
    <property type="entry name" value="Ig_3"/>
    <property type="match status" value="1"/>
</dbReference>
<dbReference type="InterPro" id="IPR013783">
    <property type="entry name" value="Ig-like_fold"/>
</dbReference>
<feature type="compositionally biased region" description="Polar residues" evidence="10">
    <location>
        <begin position="3966"/>
        <end position="3979"/>
    </location>
</feature>
<dbReference type="Pfam" id="PF07679">
    <property type="entry name" value="I-set"/>
    <property type="match status" value="16"/>
</dbReference>
<feature type="compositionally biased region" description="Basic and acidic residues" evidence="10">
    <location>
        <begin position="7516"/>
        <end position="7539"/>
    </location>
</feature>
<evidence type="ECO:0008006" key="15">
    <source>
        <dbReference type="Google" id="ProtNLM"/>
    </source>
</evidence>
<feature type="domain" description="Ig-like" evidence="12">
    <location>
        <begin position="2167"/>
        <end position="2273"/>
    </location>
</feature>
<feature type="compositionally biased region" description="Low complexity" evidence="10">
    <location>
        <begin position="1278"/>
        <end position="1293"/>
    </location>
</feature>
<feature type="domain" description="Ig-like" evidence="12">
    <location>
        <begin position="2282"/>
        <end position="2370"/>
    </location>
</feature>
<feature type="compositionally biased region" description="Polar residues" evidence="10">
    <location>
        <begin position="520"/>
        <end position="531"/>
    </location>
</feature>
<evidence type="ECO:0000259" key="12">
    <source>
        <dbReference type="PROSITE" id="PS50835"/>
    </source>
</evidence>
<dbReference type="Gene3D" id="1.20.900.10">
    <property type="entry name" value="Dbl homology (DH) domain"/>
    <property type="match status" value="1"/>
</dbReference>
<reference evidence="13" key="1">
    <citation type="submission" date="2021-02" db="EMBL/GenBank/DDBJ databases">
        <authorList>
            <person name="Nowell W R."/>
        </authorList>
    </citation>
    <scope>NUCLEOTIDE SEQUENCE</scope>
</reference>
<dbReference type="PANTHER" id="PTHR35971:SF5">
    <property type="entry name" value="OBSCURIN LIKE CYTOSKELETAL ADAPTOR 1"/>
    <property type="match status" value="1"/>
</dbReference>
<feature type="compositionally biased region" description="Acidic residues" evidence="10">
    <location>
        <begin position="7501"/>
        <end position="7514"/>
    </location>
</feature>
<feature type="compositionally biased region" description="Low complexity" evidence="10">
    <location>
        <begin position="6659"/>
        <end position="6677"/>
    </location>
</feature>
<dbReference type="InterPro" id="IPR055251">
    <property type="entry name" value="SOS1_NGEF_PH"/>
</dbReference>
<dbReference type="EMBL" id="CAJOBR010000223">
    <property type="protein sequence ID" value="CAF4483171.1"/>
    <property type="molecule type" value="Genomic_DNA"/>
</dbReference>
<dbReference type="SMART" id="SM00409">
    <property type="entry name" value="IG"/>
    <property type="match status" value="37"/>
</dbReference>
<feature type="compositionally biased region" description="Polar residues" evidence="10">
    <location>
        <begin position="1325"/>
        <end position="1343"/>
    </location>
</feature>
<feature type="domain" description="Ig-like" evidence="12">
    <location>
        <begin position="2962"/>
        <end position="3033"/>
    </location>
</feature>
<feature type="domain" description="Ig-like" evidence="12">
    <location>
        <begin position="3167"/>
        <end position="3242"/>
    </location>
</feature>
<dbReference type="SMART" id="SM00408">
    <property type="entry name" value="IGc2"/>
    <property type="match status" value="22"/>
</dbReference>
<feature type="compositionally biased region" description="Polar residues" evidence="10">
    <location>
        <begin position="4002"/>
        <end position="4013"/>
    </location>
</feature>
<dbReference type="InterPro" id="IPR013098">
    <property type="entry name" value="Ig_I-set"/>
</dbReference>
<dbReference type="GO" id="GO:0005634">
    <property type="term" value="C:nucleus"/>
    <property type="evidence" value="ECO:0007669"/>
    <property type="project" value="UniProtKB-SubCell"/>
</dbReference>
<evidence type="ECO:0000256" key="8">
    <source>
        <dbReference type="ARBA" id="ARBA00023242"/>
    </source>
</evidence>
<dbReference type="PANTHER" id="PTHR35971">
    <property type="entry name" value="SI:DKEY-31G6.6"/>
    <property type="match status" value="1"/>
</dbReference>
<feature type="region of interest" description="Disordered" evidence="10">
    <location>
        <begin position="7501"/>
        <end position="7661"/>
    </location>
</feature>
<feature type="region of interest" description="Disordered" evidence="10">
    <location>
        <begin position="1414"/>
        <end position="1452"/>
    </location>
</feature>
<feature type="compositionally biased region" description="Basic and acidic residues" evidence="10">
    <location>
        <begin position="7171"/>
        <end position="7185"/>
    </location>
</feature>
<evidence type="ECO:0000256" key="4">
    <source>
        <dbReference type="ARBA" id="ARBA00022490"/>
    </source>
</evidence>
<evidence type="ECO:0000256" key="7">
    <source>
        <dbReference type="ARBA" id="ARBA00023157"/>
    </source>
</evidence>
<feature type="non-terminal residue" evidence="13">
    <location>
        <position position="1"/>
    </location>
</feature>
<feature type="compositionally biased region" description="Basic and acidic residues" evidence="10">
    <location>
        <begin position="6781"/>
        <end position="6791"/>
    </location>
</feature>
<evidence type="ECO:0000256" key="3">
    <source>
        <dbReference type="ARBA" id="ARBA00006692"/>
    </source>
</evidence>
<feature type="region of interest" description="Disordered" evidence="10">
    <location>
        <begin position="4640"/>
        <end position="4667"/>
    </location>
</feature>
<feature type="region of interest" description="Disordered" evidence="10">
    <location>
        <begin position="3966"/>
        <end position="4014"/>
    </location>
</feature>
<feature type="domain" description="Ig-like" evidence="12">
    <location>
        <begin position="873"/>
        <end position="957"/>
    </location>
</feature>
<dbReference type="SUPFAM" id="SSF48726">
    <property type="entry name" value="Immunoglobulin"/>
    <property type="match status" value="35"/>
</dbReference>
<organism evidence="13 14">
    <name type="scientific">Rotaria socialis</name>
    <dbReference type="NCBI Taxonomy" id="392032"/>
    <lineage>
        <taxon>Eukaryota</taxon>
        <taxon>Metazoa</taxon>
        <taxon>Spiralia</taxon>
        <taxon>Gnathifera</taxon>
        <taxon>Rotifera</taxon>
        <taxon>Eurotatoria</taxon>
        <taxon>Bdelloidea</taxon>
        <taxon>Philodinida</taxon>
        <taxon>Philodinidae</taxon>
        <taxon>Rotaria</taxon>
    </lineage>
</organism>
<feature type="domain" description="Ig-like" evidence="12">
    <location>
        <begin position="964"/>
        <end position="1056"/>
    </location>
</feature>
<feature type="compositionally biased region" description="Basic and acidic residues" evidence="10">
    <location>
        <begin position="4640"/>
        <end position="4649"/>
    </location>
</feature>
<feature type="region of interest" description="Disordered" evidence="10">
    <location>
        <begin position="6171"/>
        <end position="6199"/>
    </location>
</feature>
<feature type="region of interest" description="Disordered" evidence="10">
    <location>
        <begin position="5505"/>
        <end position="5530"/>
    </location>
</feature>
<feature type="compositionally biased region" description="Polar residues" evidence="10">
    <location>
        <begin position="4959"/>
        <end position="4970"/>
    </location>
</feature>
<feature type="domain" description="Ig-like" evidence="12">
    <location>
        <begin position="3833"/>
        <end position="3906"/>
    </location>
</feature>
<dbReference type="InterPro" id="IPR013151">
    <property type="entry name" value="Immunoglobulin_dom"/>
</dbReference>
<feature type="region of interest" description="Disordered" evidence="10">
    <location>
        <begin position="6871"/>
        <end position="6907"/>
    </location>
</feature>
<dbReference type="Pfam" id="PF00047">
    <property type="entry name" value="ig"/>
    <property type="match status" value="1"/>
</dbReference>
<feature type="compositionally biased region" description="Low complexity" evidence="10">
    <location>
        <begin position="6732"/>
        <end position="6741"/>
    </location>
</feature>
<feature type="region of interest" description="Disordered" evidence="10">
    <location>
        <begin position="1241"/>
        <end position="1378"/>
    </location>
</feature>
<dbReference type="InterPro" id="IPR007110">
    <property type="entry name" value="Ig-like_dom"/>
</dbReference>
<feature type="domain" description="Ig-like" evidence="12">
    <location>
        <begin position="7399"/>
        <end position="7497"/>
    </location>
</feature>
<feature type="domain" description="Ig-like" evidence="12">
    <location>
        <begin position="1713"/>
        <end position="1797"/>
    </location>
</feature>
<feature type="domain" description="Ig-like" evidence="12">
    <location>
        <begin position="1625"/>
        <end position="1710"/>
    </location>
</feature>
<feature type="region of interest" description="Disordered" evidence="10">
    <location>
        <begin position="91"/>
        <end position="150"/>
    </location>
</feature>
<feature type="domain" description="Ig-like" evidence="12">
    <location>
        <begin position="2577"/>
        <end position="2658"/>
    </location>
</feature>
<feature type="compositionally biased region" description="Basic and acidic residues" evidence="10">
    <location>
        <begin position="6623"/>
        <end position="6635"/>
    </location>
</feature>
<feature type="compositionally biased region" description="Low complexity" evidence="10">
    <location>
        <begin position="4458"/>
        <end position="4468"/>
    </location>
</feature>
<dbReference type="Gene3D" id="2.30.29.30">
    <property type="entry name" value="Pleckstrin-homology domain (PH domain)/Phosphotyrosine-binding domain (PTB)"/>
    <property type="match status" value="1"/>
</dbReference>
<evidence type="ECO:0000313" key="14">
    <source>
        <dbReference type="Proteomes" id="UP000663848"/>
    </source>
</evidence>
<dbReference type="GO" id="GO:0005085">
    <property type="term" value="F:guanyl-nucleotide exchange factor activity"/>
    <property type="evidence" value="ECO:0007669"/>
    <property type="project" value="InterPro"/>
</dbReference>
<evidence type="ECO:0000313" key="13">
    <source>
        <dbReference type="EMBL" id="CAF4483171.1"/>
    </source>
</evidence>
<feature type="compositionally biased region" description="Low complexity" evidence="10">
    <location>
        <begin position="505"/>
        <end position="514"/>
    </location>
</feature>
<evidence type="ECO:0000256" key="1">
    <source>
        <dbReference type="ARBA" id="ARBA00004123"/>
    </source>
</evidence>
<comment type="caution">
    <text evidence="13">The sequence shown here is derived from an EMBL/GenBank/DDBJ whole genome shotgun (WGS) entry which is preliminary data.</text>
</comment>
<dbReference type="GO" id="GO:0005737">
    <property type="term" value="C:cytoplasm"/>
    <property type="evidence" value="ECO:0007669"/>
    <property type="project" value="UniProtKB-SubCell"/>
</dbReference>
<feature type="domain" description="Ig-like" evidence="12">
    <location>
        <begin position="1141"/>
        <end position="1246"/>
    </location>
</feature>
<dbReference type="InterPro" id="IPR036179">
    <property type="entry name" value="Ig-like_dom_sf"/>
</dbReference>
<keyword evidence="4" id="KW-0963">Cytoplasm</keyword>
<feature type="compositionally biased region" description="Basic and acidic residues" evidence="10">
    <location>
        <begin position="6522"/>
        <end position="6546"/>
    </location>
</feature>
<feature type="region of interest" description="Disordered" evidence="10">
    <location>
        <begin position="7160"/>
        <end position="7185"/>
    </location>
</feature>
<feature type="compositionally biased region" description="Low complexity" evidence="10">
    <location>
        <begin position="6612"/>
        <end position="6622"/>
    </location>
</feature>
<dbReference type="FunFam" id="2.60.40.10:FF:000050">
    <property type="entry name" value="Titin isoform B"/>
    <property type="match status" value="1"/>
</dbReference>
<feature type="domain" description="DH" evidence="11">
    <location>
        <begin position="200"/>
        <end position="327"/>
    </location>
</feature>
<feature type="region of interest" description="Disordered" evidence="10">
    <location>
        <begin position="4956"/>
        <end position="4980"/>
    </location>
</feature>
<dbReference type="Pfam" id="PF00621">
    <property type="entry name" value="RhoGEF"/>
    <property type="match status" value="1"/>
</dbReference>
<comment type="similarity">
    <text evidence="3">Belongs to the protein kinase superfamily. CAMK Ser/Thr protein kinase family.</text>
</comment>
<feature type="compositionally biased region" description="Low complexity" evidence="10">
    <location>
        <begin position="129"/>
        <end position="150"/>
    </location>
</feature>
<feature type="domain" description="Ig-like" evidence="12">
    <location>
        <begin position="1827"/>
        <end position="1893"/>
    </location>
</feature>
<evidence type="ECO:0000256" key="6">
    <source>
        <dbReference type="ARBA" id="ARBA00022737"/>
    </source>
</evidence>
<feature type="region of interest" description="Disordered" evidence="10">
    <location>
        <begin position="473"/>
        <end position="531"/>
    </location>
</feature>
<feature type="compositionally biased region" description="Basic and acidic residues" evidence="10">
    <location>
        <begin position="6719"/>
        <end position="6731"/>
    </location>
</feature>
<feature type="compositionally biased region" description="Polar residues" evidence="10">
    <location>
        <begin position="6484"/>
        <end position="6500"/>
    </location>
</feature>
<dbReference type="SUPFAM" id="SSF50729">
    <property type="entry name" value="PH domain-like"/>
    <property type="match status" value="1"/>
</dbReference>
<feature type="region of interest" description="Disordered" evidence="10">
    <location>
        <begin position="5423"/>
        <end position="5451"/>
    </location>
</feature>
<feature type="compositionally biased region" description="Basic and acidic residues" evidence="10">
    <location>
        <begin position="6801"/>
        <end position="6815"/>
    </location>
</feature>
<feature type="region of interest" description="Disordered" evidence="10">
    <location>
        <begin position="5204"/>
        <end position="5224"/>
    </location>
</feature>
<feature type="compositionally biased region" description="Low complexity" evidence="10">
    <location>
        <begin position="3991"/>
        <end position="4001"/>
    </location>
</feature>
<dbReference type="Proteomes" id="UP000663848">
    <property type="component" value="Unassembled WGS sequence"/>
</dbReference>
<feature type="domain" description="Ig-like" evidence="12">
    <location>
        <begin position="786"/>
        <end position="867"/>
    </location>
</feature>
<feature type="region of interest" description="Disordered" evidence="10">
    <location>
        <begin position="6483"/>
        <end position="6757"/>
    </location>
</feature>
<protein>
    <recommendedName>
        <fullName evidence="15">Obscurin</fullName>
    </recommendedName>
</protein>
<dbReference type="CDD" id="cd00096">
    <property type="entry name" value="Ig"/>
    <property type="match status" value="10"/>
</dbReference>
<feature type="domain" description="Ig-like" evidence="12">
    <location>
        <begin position="1524"/>
        <end position="1620"/>
    </location>
</feature>
<feature type="compositionally biased region" description="Basic and acidic residues" evidence="10">
    <location>
        <begin position="7578"/>
        <end position="7661"/>
    </location>
</feature>
<feature type="compositionally biased region" description="Basic and acidic residues" evidence="10">
    <location>
        <begin position="6839"/>
        <end position="6849"/>
    </location>
</feature>
<comment type="subcellular location">
    <subcellularLocation>
        <location evidence="2">Cytoplasm</location>
    </subcellularLocation>
    <subcellularLocation>
        <location evidence="1">Nucleus</location>
    </subcellularLocation>
</comment>
<dbReference type="PROSITE" id="PS50835">
    <property type="entry name" value="IG_LIKE"/>
    <property type="match status" value="21"/>
</dbReference>
<feature type="compositionally biased region" description="Polar residues" evidence="10">
    <location>
        <begin position="5511"/>
        <end position="5522"/>
    </location>
</feature>
<name>A0A820TZ54_9BILA</name>
<feature type="compositionally biased region" description="Basic and acidic residues" evidence="10">
    <location>
        <begin position="1296"/>
        <end position="1309"/>
    </location>
</feature>
<dbReference type="FunFam" id="2.60.40.10:FF:000032">
    <property type="entry name" value="palladin isoform X1"/>
    <property type="match status" value="1"/>
</dbReference>
<evidence type="ECO:0000256" key="10">
    <source>
        <dbReference type="SAM" id="MobiDB-lite"/>
    </source>
</evidence>
<keyword evidence="5" id="KW-0597">Phosphoprotein</keyword>
<feature type="compositionally biased region" description="Basic and acidic residues" evidence="10">
    <location>
        <begin position="95"/>
        <end position="104"/>
    </location>
</feature>
<dbReference type="SUPFAM" id="SSF48065">
    <property type="entry name" value="DBL homology domain (DH-domain)"/>
    <property type="match status" value="1"/>
</dbReference>
<dbReference type="PROSITE" id="PS50010">
    <property type="entry name" value="DH_2"/>
    <property type="match status" value="1"/>
</dbReference>
<keyword evidence="8" id="KW-0539">Nucleus</keyword>
<evidence type="ECO:0000256" key="5">
    <source>
        <dbReference type="ARBA" id="ARBA00022553"/>
    </source>
</evidence>
<feature type="compositionally biased region" description="Low complexity" evidence="10">
    <location>
        <begin position="5215"/>
        <end position="5224"/>
    </location>
</feature>
<feature type="domain" description="Ig-like" evidence="12">
    <location>
        <begin position="538"/>
        <end position="638"/>
    </location>
</feature>
<evidence type="ECO:0000256" key="9">
    <source>
        <dbReference type="ARBA" id="ARBA00023319"/>
    </source>
</evidence>
<evidence type="ECO:0000259" key="11">
    <source>
        <dbReference type="PROSITE" id="PS50010"/>
    </source>
</evidence>
<feature type="compositionally biased region" description="Polar residues" evidence="10">
    <location>
        <begin position="7128"/>
        <end position="7138"/>
    </location>
</feature>
<feature type="compositionally biased region" description="Basic and acidic residues" evidence="10">
    <location>
        <begin position="6679"/>
        <end position="6691"/>
    </location>
</feature>
<feature type="region of interest" description="Disordered" evidence="10">
    <location>
        <begin position="6781"/>
        <end position="6849"/>
    </location>
</feature>
<feature type="region of interest" description="Disordered" evidence="10">
    <location>
        <begin position="4825"/>
        <end position="4867"/>
    </location>
</feature>
<feature type="compositionally biased region" description="Basic and acidic residues" evidence="10">
    <location>
        <begin position="5703"/>
        <end position="5712"/>
    </location>
</feature>
<feature type="domain" description="Ig-like" evidence="12">
    <location>
        <begin position="2376"/>
        <end position="2445"/>
    </location>
</feature>
<feature type="domain" description="Ig-like" evidence="12">
    <location>
        <begin position="679"/>
        <end position="774"/>
    </location>
</feature>
<feature type="region of interest" description="Disordered" evidence="10">
    <location>
        <begin position="3499"/>
        <end position="3519"/>
    </location>
</feature>
<feature type="domain" description="Ig-like" evidence="12">
    <location>
        <begin position="2776"/>
        <end position="2847"/>
    </location>
</feature>
<evidence type="ECO:0000256" key="2">
    <source>
        <dbReference type="ARBA" id="ARBA00004496"/>
    </source>
</evidence>